<dbReference type="Gene3D" id="1.10.630.10">
    <property type="entry name" value="Cytochrome P450"/>
    <property type="match status" value="1"/>
</dbReference>
<comment type="caution">
    <text evidence="7">The sequence shown here is derived from an EMBL/GenBank/DDBJ whole genome shotgun (WGS) entry which is preliminary data.</text>
</comment>
<gene>
    <name evidence="7" type="ORF">CTA1_8252</name>
</gene>
<dbReference type="PANTHER" id="PTHR43791">
    <property type="entry name" value="PERMEASE-RELATED"/>
    <property type="match status" value="1"/>
</dbReference>
<accession>A0A4U6XJD0</accession>
<dbReference type="GO" id="GO:0016705">
    <property type="term" value="F:oxidoreductase activity, acting on paired donors, with incorporation or reduction of molecular oxygen"/>
    <property type="evidence" value="ECO:0007669"/>
    <property type="project" value="InterPro"/>
</dbReference>
<dbReference type="GO" id="GO:0022857">
    <property type="term" value="F:transmembrane transporter activity"/>
    <property type="evidence" value="ECO:0007669"/>
    <property type="project" value="InterPro"/>
</dbReference>
<keyword evidence="4 6" id="KW-1133">Transmembrane helix</keyword>
<feature type="transmembrane region" description="Helical" evidence="6">
    <location>
        <begin position="133"/>
        <end position="153"/>
    </location>
</feature>
<feature type="transmembrane region" description="Helical" evidence="6">
    <location>
        <begin position="405"/>
        <end position="428"/>
    </location>
</feature>
<dbReference type="InterPro" id="IPR036396">
    <property type="entry name" value="Cyt_P450_sf"/>
</dbReference>
<feature type="transmembrane region" description="Helical" evidence="6">
    <location>
        <begin position="165"/>
        <end position="185"/>
    </location>
</feature>
<organism evidence="7 8">
    <name type="scientific">Colletotrichum tanaceti</name>
    <dbReference type="NCBI Taxonomy" id="1306861"/>
    <lineage>
        <taxon>Eukaryota</taxon>
        <taxon>Fungi</taxon>
        <taxon>Dikarya</taxon>
        <taxon>Ascomycota</taxon>
        <taxon>Pezizomycotina</taxon>
        <taxon>Sordariomycetes</taxon>
        <taxon>Hypocreomycetidae</taxon>
        <taxon>Glomerellales</taxon>
        <taxon>Glomerellaceae</taxon>
        <taxon>Colletotrichum</taxon>
        <taxon>Colletotrichum destructivum species complex</taxon>
    </lineage>
</organism>
<feature type="transmembrane region" description="Helical" evidence="6">
    <location>
        <begin position="77"/>
        <end position="96"/>
    </location>
</feature>
<dbReference type="GO" id="GO:0004497">
    <property type="term" value="F:monooxygenase activity"/>
    <property type="evidence" value="ECO:0007669"/>
    <property type="project" value="InterPro"/>
</dbReference>
<keyword evidence="5 6" id="KW-0472">Membrane</keyword>
<dbReference type="SUPFAM" id="SSF48264">
    <property type="entry name" value="Cytochrome P450"/>
    <property type="match status" value="1"/>
</dbReference>
<dbReference type="AlphaFoldDB" id="A0A4U6XJD0"/>
<evidence type="ECO:0000256" key="1">
    <source>
        <dbReference type="ARBA" id="ARBA00004141"/>
    </source>
</evidence>
<feature type="transmembrane region" description="Helical" evidence="6">
    <location>
        <begin position="102"/>
        <end position="121"/>
    </location>
</feature>
<dbReference type="Proteomes" id="UP000310108">
    <property type="component" value="Unassembled WGS sequence"/>
</dbReference>
<dbReference type="SUPFAM" id="SSF103473">
    <property type="entry name" value="MFS general substrate transporter"/>
    <property type="match status" value="1"/>
</dbReference>
<evidence type="ECO:0000313" key="7">
    <source>
        <dbReference type="EMBL" id="TKW56098.1"/>
    </source>
</evidence>
<evidence type="ECO:0000256" key="6">
    <source>
        <dbReference type="SAM" id="Phobius"/>
    </source>
</evidence>
<dbReference type="InterPro" id="IPR036259">
    <property type="entry name" value="MFS_trans_sf"/>
</dbReference>
<dbReference type="Gene3D" id="1.20.1250.20">
    <property type="entry name" value="MFS general substrate transporter like domains"/>
    <property type="match status" value="2"/>
</dbReference>
<proteinExistence type="predicted"/>
<dbReference type="InterPro" id="IPR011701">
    <property type="entry name" value="MFS"/>
</dbReference>
<dbReference type="EMBL" id="PJEX01000077">
    <property type="protein sequence ID" value="TKW56098.1"/>
    <property type="molecule type" value="Genomic_DNA"/>
</dbReference>
<dbReference type="GO" id="GO:0020037">
    <property type="term" value="F:heme binding"/>
    <property type="evidence" value="ECO:0007669"/>
    <property type="project" value="InterPro"/>
</dbReference>
<evidence type="ECO:0000256" key="5">
    <source>
        <dbReference type="ARBA" id="ARBA00023136"/>
    </source>
</evidence>
<dbReference type="STRING" id="1306861.A0A4U6XJD0"/>
<sequence length="734" mass="81551">MESSQDQKQVGKNKEPVFVPDDVEVALKVAPEARDYSGAHAKSDPAEIALDRNAIALARLNTLEEDLNLSSTEYQTCVSILFVGYVIVGIPANMVVTRVRPSLWMSSCMAVWAIISALTAVSQNYTGLLLTRFFLGITEAPYYPGALYVLATFYTRKELATRISILYTGNILATAFAGLIALGIFQMHGMVRVVTLTVAIVAYFDEPHTTRWLTPEERILANERILRDTVGNTGQTTTWSGLLEAAKVPKVWLFTLMQHCHLGANGFKNFFPTAVETLGFNETITLVLTCPPYLIAEAVSIAWSWSSGKFNERTWHITIAKSVVVFGFVLGCATLDTGARYFAMVVFSVGTYAVNSIILGWVSATCSQTKEKKASSLAIVNCIAVASFIWTPYMWPKSDEPRYVMAMSSSAVLSIATAMGAWAMRFWLMRENKNIRRSENETLSAFDFNPIAFSRGHIITGCIDRVIEGPNAHLGSPLVSVDDSSAVVDIDAWTENALFDLGGQLTVGRDLNAIMPQGTGRSSLALLQRLYDWVQRYHLQFRRGPKILVNTVYGMPGLTGHECVLPVKDVHDMVLQRMAEEERAGGDNSSDVDCYPTSRAKSEGLKDDTIWINSVKEIREAFKSSDEITAQDVESLPYLLACFRETLRRCPTIPRTLTRQVPNSAGAQIIQPERWLDPRPAEFESDDRDAFNPLSYGPGKCIARNLAHLTTQTFLAKVLWVWEFDMELKESVRN</sequence>
<name>A0A4U6XJD0_9PEZI</name>
<evidence type="ECO:0000256" key="4">
    <source>
        <dbReference type="ARBA" id="ARBA00022989"/>
    </source>
</evidence>
<dbReference type="FunFam" id="1.20.1250.20:FF:000013">
    <property type="entry name" value="MFS general substrate transporter"/>
    <property type="match status" value="1"/>
</dbReference>
<feature type="transmembrane region" description="Helical" evidence="6">
    <location>
        <begin position="315"/>
        <end position="335"/>
    </location>
</feature>
<dbReference type="PANTHER" id="PTHR43791:SF12">
    <property type="entry name" value="MAJOR FACILITATOR SUPERFAMILY (MFS) PROFILE DOMAIN-CONTAINING PROTEIN"/>
    <property type="match status" value="1"/>
</dbReference>
<keyword evidence="3 6" id="KW-0812">Transmembrane</keyword>
<keyword evidence="8" id="KW-1185">Reference proteome</keyword>
<comment type="subcellular location">
    <subcellularLocation>
        <location evidence="1">Membrane</location>
        <topology evidence="1">Multi-pass membrane protein</topology>
    </subcellularLocation>
</comment>
<feature type="transmembrane region" description="Helical" evidence="6">
    <location>
        <begin position="374"/>
        <end position="393"/>
    </location>
</feature>
<evidence type="ECO:0000256" key="3">
    <source>
        <dbReference type="ARBA" id="ARBA00022692"/>
    </source>
</evidence>
<dbReference type="Pfam" id="PF00067">
    <property type="entry name" value="p450"/>
    <property type="match status" value="1"/>
</dbReference>
<protein>
    <submittedName>
        <fullName evidence="7">Putative transporter C11D3.18C</fullName>
    </submittedName>
</protein>
<dbReference type="GO" id="GO:0016020">
    <property type="term" value="C:membrane"/>
    <property type="evidence" value="ECO:0007669"/>
    <property type="project" value="UniProtKB-SubCell"/>
</dbReference>
<feature type="transmembrane region" description="Helical" evidence="6">
    <location>
        <begin position="341"/>
        <end position="362"/>
    </location>
</feature>
<dbReference type="GO" id="GO:0005506">
    <property type="term" value="F:iron ion binding"/>
    <property type="evidence" value="ECO:0007669"/>
    <property type="project" value="InterPro"/>
</dbReference>
<evidence type="ECO:0000256" key="2">
    <source>
        <dbReference type="ARBA" id="ARBA00022448"/>
    </source>
</evidence>
<evidence type="ECO:0000313" key="8">
    <source>
        <dbReference type="Proteomes" id="UP000310108"/>
    </source>
</evidence>
<keyword evidence="2" id="KW-0813">Transport</keyword>
<dbReference type="Pfam" id="PF07690">
    <property type="entry name" value="MFS_1"/>
    <property type="match status" value="1"/>
</dbReference>
<dbReference type="InterPro" id="IPR001128">
    <property type="entry name" value="Cyt_P450"/>
</dbReference>
<reference evidence="7 8" key="1">
    <citation type="journal article" date="2019" name="PLoS ONE">
        <title>Comparative genome analysis indicates high evolutionary potential of pathogenicity genes in Colletotrichum tanaceti.</title>
        <authorList>
            <person name="Lelwala R.V."/>
            <person name="Korhonen P.K."/>
            <person name="Young N.D."/>
            <person name="Scott J.B."/>
            <person name="Ades P.A."/>
            <person name="Gasser R.B."/>
            <person name="Taylor P.W.J."/>
        </authorList>
    </citation>
    <scope>NUCLEOTIDE SEQUENCE [LARGE SCALE GENOMIC DNA]</scope>
    <source>
        <strain evidence="7">BRIP57314</strain>
    </source>
</reference>